<name>F7T7X2_9BURK</name>
<comment type="caution">
    <text evidence="2">The sequence shown here is derived from an EMBL/GenBank/DDBJ whole genome shotgun (WGS) entry which is preliminary data.</text>
</comment>
<dbReference type="Gene3D" id="2.130.10.10">
    <property type="entry name" value="YVTN repeat-like/Quinoprotein amine dehydrogenase"/>
    <property type="match status" value="1"/>
</dbReference>
<dbReference type="SUPFAM" id="SSF50998">
    <property type="entry name" value="Quinoprotein alcohol dehydrogenase-like"/>
    <property type="match status" value="1"/>
</dbReference>
<evidence type="ECO:0000259" key="1">
    <source>
        <dbReference type="Pfam" id="PF13360"/>
    </source>
</evidence>
<dbReference type="InterPro" id="IPR011047">
    <property type="entry name" value="Quinoprotein_ADH-like_sf"/>
</dbReference>
<evidence type="ECO:0000313" key="3">
    <source>
        <dbReference type="Proteomes" id="UP000004853"/>
    </source>
</evidence>
<dbReference type="EMBL" id="AFRQ01000115">
    <property type="protein sequence ID" value="EGP43622.1"/>
    <property type="molecule type" value="Genomic_DNA"/>
</dbReference>
<dbReference type="AlphaFoldDB" id="F7T7X2"/>
<dbReference type="PATRIC" id="fig|1003200.3.peg.5013"/>
<protein>
    <recommendedName>
        <fullName evidence="1">Pyrrolo-quinoline quinone repeat domain-containing protein</fullName>
    </recommendedName>
</protein>
<gene>
    <name evidence="2" type="ORF">AXXA_25330</name>
</gene>
<evidence type="ECO:0000313" key="2">
    <source>
        <dbReference type="EMBL" id="EGP43622.1"/>
    </source>
</evidence>
<dbReference type="Proteomes" id="UP000004853">
    <property type="component" value="Unassembled WGS sequence"/>
</dbReference>
<feature type="domain" description="Pyrrolo-quinoline quinone repeat" evidence="1">
    <location>
        <begin position="446"/>
        <end position="513"/>
    </location>
</feature>
<reference evidence="2 3" key="1">
    <citation type="submission" date="2011-06" db="EMBL/GenBank/DDBJ databases">
        <authorList>
            <person name="Bador J."/>
            <person name="Amoureux L."/>
            <person name="Neuwirth C."/>
        </authorList>
    </citation>
    <scope>NUCLEOTIDE SEQUENCE [LARGE SCALE GENOMIC DNA]</scope>
    <source>
        <strain evidence="2 3">AXX-A</strain>
    </source>
</reference>
<sequence length="1045" mass="107860">MLTDALGTAKSLPASPALQALFGAGTSAATVNANYAAVLARIGALAITFDLTKPLPVQMMDGVWMQITNSTATTATAQVLDAGWQQVYLDSRSGTIALAGSLMHELGVAYAGLLDFEGSSSLSGAQALAASDPASAAISAMNYVLALYPLLELPSPPPAPGAIAVPAGAMQLNFYQAVDGSALPGTAPLVQFPVTAPPLGYGRLAMFGESGAQMSALHAYDTYQGQDLWPYSPPIVNGPVDATPVVTGNTVWFCTGQGNLVSVDMTNPDTPGVQSVLTFMNAASQSKVTATLLGSDGATLYAVSSMGVHALTLGSQPAVKWSASTGTDFSACGAALAGGLPLAAAGSTLYGFKADGSSWTLVRPAAVTLLASPGSGQALLNGQGDSFDVVDTATKAVAANVVPPGISGIDFSKVLLVGDRLVVPARSGQLAVYAWTFIDLPGTWWQCWTVTLPQPLSATPTLWGTTLMVQDSAGNLSAFDLYTGARRWQQTGTTTASATLGASAMVNEADAALYPQGNFAGAPALVSALPSPLPAVASAMPGPSGSYALPSASGTTGGEIYLPSATLALSPAPTAIAGWGPDQVGALLTQQSLPYNGVTTRAWVRAATINGLGTWFVRDSVNAVFGPNVAMIDFNGSSLPLASSVTAVVAVGGNGSPVPAGVQTALAMSGSTAQDTFQLYPGDLDFTERVNISAATLAQAQAALGTIVRNRGMTTPNVPGILAQLVELKFGIYPYPFQASGSSDVGPKGAPIAWTPAQITAGQITGTRTDTGQSATIAWADASSNPGWIKFDWIFSNPAQQIVMNTSNVLDPTWQDLVGNITTMDGAQDAFLQEIYLDTRQESLVASLYAAIGADLRAYYLAQLALEVKKFGTPGKAKYNLGKVAKRLYNLTRMSGRLLDAVYLQSLFSAPIALVYQIWSRIKGVGEAATETSIPVAQISAQTQALLTALQAQQGLDATARQQVATDLQAIITALAANPLPSNFDALIDNCQRDCLTWVNSVFNAMLRANAGLQAYIDSLVAQSVTAGEVARSHPRIYEGPDDWS</sequence>
<proteinExistence type="predicted"/>
<dbReference type="eggNOG" id="ENOG5033RFU">
    <property type="taxonomic scope" value="Bacteria"/>
</dbReference>
<dbReference type="HOGENOM" id="CLU_291820_0_0_4"/>
<dbReference type="InterPro" id="IPR015943">
    <property type="entry name" value="WD40/YVTN_repeat-like_dom_sf"/>
</dbReference>
<accession>F7T7X2</accession>
<dbReference type="Pfam" id="PF13360">
    <property type="entry name" value="PQQ_2"/>
    <property type="match status" value="1"/>
</dbReference>
<organism evidence="2 3">
    <name type="scientific">Achromobacter insuavis AXX-A</name>
    <dbReference type="NCBI Taxonomy" id="1003200"/>
    <lineage>
        <taxon>Bacteria</taxon>
        <taxon>Pseudomonadati</taxon>
        <taxon>Pseudomonadota</taxon>
        <taxon>Betaproteobacteria</taxon>
        <taxon>Burkholderiales</taxon>
        <taxon>Alcaligenaceae</taxon>
        <taxon>Achromobacter</taxon>
    </lineage>
</organism>
<dbReference type="InterPro" id="IPR002372">
    <property type="entry name" value="PQQ_rpt_dom"/>
</dbReference>
<dbReference type="Gene3D" id="2.40.10.480">
    <property type="match status" value="1"/>
</dbReference>